<evidence type="ECO:0000256" key="1">
    <source>
        <dbReference type="SAM" id="MobiDB-lite"/>
    </source>
</evidence>
<feature type="region of interest" description="Disordered" evidence="1">
    <location>
        <begin position="688"/>
        <end position="712"/>
    </location>
</feature>
<dbReference type="Pfam" id="PF01381">
    <property type="entry name" value="HTH_3"/>
    <property type="match status" value="1"/>
</dbReference>
<dbReference type="CDD" id="cd00093">
    <property type="entry name" value="HTH_XRE"/>
    <property type="match status" value="1"/>
</dbReference>
<feature type="region of interest" description="Disordered" evidence="1">
    <location>
        <begin position="581"/>
        <end position="602"/>
    </location>
</feature>
<dbReference type="InterPro" id="IPR001387">
    <property type="entry name" value="Cro/C1-type_HTH"/>
</dbReference>
<accession>A0ABT3U2V9</accession>
<feature type="domain" description="HTH cro/C1-type" evidence="2">
    <location>
        <begin position="11"/>
        <end position="65"/>
    </location>
</feature>
<keyword evidence="4" id="KW-1185">Reference proteome</keyword>
<proteinExistence type="predicted"/>
<comment type="caution">
    <text evidence="3">The sequence shown here is derived from an EMBL/GenBank/DDBJ whole genome shotgun (WGS) entry which is preliminary data.</text>
</comment>
<organism evidence="3 4">
    <name type="scientific">Streptomyces beihaiensis</name>
    <dbReference type="NCBI Taxonomy" id="2984495"/>
    <lineage>
        <taxon>Bacteria</taxon>
        <taxon>Bacillati</taxon>
        <taxon>Actinomycetota</taxon>
        <taxon>Actinomycetes</taxon>
        <taxon>Kitasatosporales</taxon>
        <taxon>Streptomycetaceae</taxon>
        <taxon>Streptomyces</taxon>
    </lineage>
</organism>
<dbReference type="RefSeq" id="WP_266604746.1">
    <property type="nucleotide sequence ID" value="NZ_JAPHNL010000317.1"/>
</dbReference>
<name>A0ABT3U2V9_9ACTN</name>
<dbReference type="SMART" id="SM00530">
    <property type="entry name" value="HTH_XRE"/>
    <property type="match status" value="1"/>
</dbReference>
<protein>
    <submittedName>
        <fullName evidence="3">Helix-turn-helix domain-containing protein</fullName>
    </submittedName>
</protein>
<dbReference type="InterPro" id="IPR010982">
    <property type="entry name" value="Lambda_DNA-bd_dom_sf"/>
</dbReference>
<evidence type="ECO:0000259" key="2">
    <source>
        <dbReference type="PROSITE" id="PS50943"/>
    </source>
</evidence>
<dbReference type="Proteomes" id="UP001163064">
    <property type="component" value="Unassembled WGS sequence"/>
</dbReference>
<dbReference type="Gene3D" id="1.10.260.40">
    <property type="entry name" value="lambda repressor-like DNA-binding domains"/>
    <property type="match status" value="1"/>
</dbReference>
<evidence type="ECO:0000313" key="3">
    <source>
        <dbReference type="EMBL" id="MCX3063633.1"/>
    </source>
</evidence>
<dbReference type="SUPFAM" id="SSF47413">
    <property type="entry name" value="lambda repressor-like DNA-binding domains"/>
    <property type="match status" value="1"/>
</dbReference>
<reference evidence="3" key="1">
    <citation type="submission" date="2022-10" db="EMBL/GenBank/DDBJ databases">
        <title>Streptomyces beihaiensis sp. nov., a chitin degrading actinobacterium, isolated from shrimp pond soil.</title>
        <authorList>
            <person name="Xie J."/>
            <person name="Shen N."/>
        </authorList>
    </citation>
    <scope>NUCLEOTIDE SEQUENCE</scope>
    <source>
        <strain evidence="3">GXMU-J5</strain>
    </source>
</reference>
<sequence length="712" mass="77963">MEAGEDFGPWLARQLKLAGMTQTELANKIEVTRAAVSAWITGRATPRVETIGRIAIALGTDTVTVHTRTTDTQSGLPVTWYHRPQHEDAGRELGNAAAFAFDPDVEVLARETCQNSLDERLSASERPVRVRYTLHELTGEHMHRFLDAMHWDKLLPHYEAVADQAQKVGRVVAAGLRDMRERQRLVLLRVDDYNAAGLTGDDYADGRFAAVVRRQLDSHKQAGAGLGGSYGLGKATIWGTSRLGLVLINSTLSEPHEGRTDNRVVGRLDLPWRQVGDQVLAGPAWFGRPDPASPRGEVTRSWWAEADEIERLHLARDSDEPGTSFLIVGAYDMASFDKRTSDEVSDEDEGASVLAMRDRLLKALGRNFWAAMTGGGGLAPMLRASVRVLRDGTEIAPEEQVDPEREQPSRTRAVRAFLDGTTVDRRTHADDVAMKLVTMNVPLEGGAKGGVPHDAVLLVTRADDDDDRHNCLVAMRGNRMVVRDRRVPALPGNVRPFQAVLLLGLAAGPDARGAEAAEHFLRAAEPPEHNKWRQTEELAARYSYSAHRRISTLVRDANAAVKDLVVVPRAERPAGGERLKKAMVRRAKPPARSQSRRGAPTAPILDTVEAKPIDSGAWEVYGEIKPGSVPEAVFAAPTARFAVRSGSAPVVSWQSVEAIEGCTWSDDDRSLTFEPGARRATFRAVTDPTTHPVRASSSGLVVELRTGEKEQH</sequence>
<dbReference type="EMBL" id="JAPHNL010000317">
    <property type="protein sequence ID" value="MCX3063633.1"/>
    <property type="molecule type" value="Genomic_DNA"/>
</dbReference>
<evidence type="ECO:0000313" key="4">
    <source>
        <dbReference type="Proteomes" id="UP001163064"/>
    </source>
</evidence>
<dbReference type="PROSITE" id="PS50943">
    <property type="entry name" value="HTH_CROC1"/>
    <property type="match status" value="1"/>
</dbReference>
<gene>
    <name evidence="3" type="ORF">OFY01_28495</name>
</gene>